<feature type="transmembrane region" description="Helical" evidence="1">
    <location>
        <begin position="156"/>
        <end position="179"/>
    </location>
</feature>
<accession>S1NH38</accession>
<protein>
    <recommendedName>
        <fullName evidence="2">Sensor histidine kinase NatK-like C-terminal domain-containing protein</fullName>
    </recommendedName>
</protein>
<dbReference type="InterPro" id="IPR036890">
    <property type="entry name" value="HATPase_C_sf"/>
</dbReference>
<sequence length="435" mass="50662">MLSFPDIPRIYTALAEWLACGLMIWQTQTTRIAHKKLGIFVLMGLGQAGLQVFVGQWSVLFWIPGMILNVAWMFLTFIVCSDDTLQVYLYNLGKAFIFAEFIASFSWQIYCYLLYQNHLTAHWLTASFMIISYLLLTLACRWFLNKHQQYLKHAHLTYREVVLSTLTALIIFAVSNIGFMLSKTQFPLGDIQSIFIFRTLINLCGLMLIYIQENQHYEQFLQQELAAIQHVFQSQYEQYEAYRESNQIIHQRFHDLKHQLEIIELEPSQQKRQAYVHSLKKDLQAYQSTIKTGNPIIDVMLTRKNLNCLQQKIQLTTMVEGALLNFMETMDLCSLLGNSLDNAIESVEKNQQIEQRLINLRISQKASFVLYSIENYCQEAPTFENGLPVTTKKDTQLHGYGLKSLSYIANKYQGTMTVTYEDHWFKLNLLFPIPK</sequence>
<dbReference type="EMBL" id="ASWJ01000010">
    <property type="protein sequence ID" value="EOW80144.1"/>
    <property type="molecule type" value="Genomic_DNA"/>
</dbReference>
<evidence type="ECO:0000256" key="1">
    <source>
        <dbReference type="SAM" id="Phobius"/>
    </source>
</evidence>
<dbReference type="OrthoDB" id="9813149at2"/>
<dbReference type="AlphaFoldDB" id="S1NH38"/>
<proteinExistence type="predicted"/>
<feature type="transmembrane region" description="Helical" evidence="1">
    <location>
        <begin position="37"/>
        <end position="54"/>
    </location>
</feature>
<dbReference type="PANTHER" id="PTHR40448:SF1">
    <property type="entry name" value="TWO-COMPONENT SENSOR HISTIDINE KINASE"/>
    <property type="match status" value="1"/>
</dbReference>
<comment type="caution">
    <text evidence="3">The sequence shown here is derived from an EMBL/GenBank/DDBJ whole genome shotgun (WGS) entry which is preliminary data.</text>
</comment>
<dbReference type="PANTHER" id="PTHR40448">
    <property type="entry name" value="TWO-COMPONENT SENSOR HISTIDINE KINASE"/>
    <property type="match status" value="1"/>
</dbReference>
<feature type="domain" description="Sensor histidine kinase NatK-like C-terminal" evidence="2">
    <location>
        <begin position="327"/>
        <end position="432"/>
    </location>
</feature>
<organism evidence="3 4">
    <name type="scientific">Enterococcus columbae DSM 7374 = ATCC 51263</name>
    <dbReference type="NCBI Taxonomy" id="1121865"/>
    <lineage>
        <taxon>Bacteria</taxon>
        <taxon>Bacillati</taxon>
        <taxon>Bacillota</taxon>
        <taxon>Bacilli</taxon>
        <taxon>Lactobacillales</taxon>
        <taxon>Enterococcaceae</taxon>
        <taxon>Enterococcus</taxon>
    </lineage>
</organism>
<feature type="transmembrane region" description="Helical" evidence="1">
    <location>
        <begin position="121"/>
        <end position="144"/>
    </location>
</feature>
<dbReference type="CDD" id="cd16935">
    <property type="entry name" value="HATPase_AgrC-ComD-like"/>
    <property type="match status" value="1"/>
</dbReference>
<feature type="transmembrane region" description="Helical" evidence="1">
    <location>
        <begin position="191"/>
        <end position="211"/>
    </location>
</feature>
<dbReference type="eggNOG" id="COG3290">
    <property type="taxonomic scope" value="Bacteria"/>
</dbReference>
<reference evidence="3 4" key="1">
    <citation type="submission" date="2013-03" db="EMBL/GenBank/DDBJ databases">
        <title>The Genome Sequence of Enterococcus columbae ATCC_51263 (PacBio/Illumina hybrid assembly).</title>
        <authorList>
            <consortium name="The Broad Institute Genomics Platform"/>
            <consortium name="The Broad Institute Genome Sequencing Center for Infectious Disease"/>
            <person name="Earl A."/>
            <person name="Russ C."/>
            <person name="Gilmore M."/>
            <person name="Surin D."/>
            <person name="Walker B."/>
            <person name="Young S."/>
            <person name="Zeng Q."/>
            <person name="Gargeya S."/>
            <person name="Fitzgerald M."/>
            <person name="Haas B."/>
            <person name="Abouelleil A."/>
            <person name="Allen A.W."/>
            <person name="Alvarado L."/>
            <person name="Arachchi H.M."/>
            <person name="Berlin A.M."/>
            <person name="Chapman S.B."/>
            <person name="Gainer-Dewar J."/>
            <person name="Goldberg J."/>
            <person name="Griggs A."/>
            <person name="Gujja S."/>
            <person name="Hansen M."/>
            <person name="Howarth C."/>
            <person name="Imamovic A."/>
            <person name="Ireland A."/>
            <person name="Larimer J."/>
            <person name="McCowan C."/>
            <person name="Murphy C."/>
            <person name="Pearson M."/>
            <person name="Poon T.W."/>
            <person name="Priest M."/>
            <person name="Roberts A."/>
            <person name="Saif S."/>
            <person name="Shea T."/>
            <person name="Sisk P."/>
            <person name="Sykes S."/>
            <person name="Wortman J."/>
            <person name="Nusbaum C."/>
            <person name="Birren B."/>
        </authorList>
    </citation>
    <scope>NUCLEOTIDE SEQUENCE [LARGE SCALE GENOMIC DNA]</scope>
    <source>
        <strain evidence="3 4">ATCC 51263</strain>
    </source>
</reference>
<keyword evidence="1" id="KW-0472">Membrane</keyword>
<dbReference type="InterPro" id="IPR032834">
    <property type="entry name" value="NatK-like_C"/>
</dbReference>
<dbReference type="Proteomes" id="UP000014113">
    <property type="component" value="Unassembled WGS sequence"/>
</dbReference>
<keyword evidence="4" id="KW-1185">Reference proteome</keyword>
<dbReference type="RefSeq" id="WP_016184023.1">
    <property type="nucleotide sequence ID" value="NZ_JXKI01000027.1"/>
</dbReference>
<evidence type="ECO:0000259" key="2">
    <source>
        <dbReference type="Pfam" id="PF14501"/>
    </source>
</evidence>
<keyword evidence="1" id="KW-0812">Transmembrane</keyword>
<dbReference type="Pfam" id="PF14501">
    <property type="entry name" value="HATPase_c_5"/>
    <property type="match status" value="1"/>
</dbReference>
<dbReference type="SUPFAM" id="SSF55874">
    <property type="entry name" value="ATPase domain of HSP90 chaperone/DNA topoisomerase II/histidine kinase"/>
    <property type="match status" value="1"/>
</dbReference>
<dbReference type="Gene3D" id="3.30.565.10">
    <property type="entry name" value="Histidine kinase-like ATPase, C-terminal domain"/>
    <property type="match status" value="1"/>
</dbReference>
<dbReference type="STRING" id="1121865.OMW_01917"/>
<feature type="transmembrane region" description="Helical" evidence="1">
    <location>
        <begin position="92"/>
        <end position="115"/>
    </location>
</feature>
<name>S1NH38_9ENTE</name>
<keyword evidence="1" id="KW-1133">Transmembrane helix</keyword>
<evidence type="ECO:0000313" key="4">
    <source>
        <dbReference type="Proteomes" id="UP000014113"/>
    </source>
</evidence>
<dbReference type="PATRIC" id="fig|1121865.3.peg.1861"/>
<gene>
    <name evidence="3" type="ORF">I568_02223</name>
</gene>
<feature type="transmembrane region" description="Helical" evidence="1">
    <location>
        <begin position="60"/>
        <end position="80"/>
    </location>
</feature>
<dbReference type="GO" id="GO:0042802">
    <property type="term" value="F:identical protein binding"/>
    <property type="evidence" value="ECO:0007669"/>
    <property type="project" value="TreeGrafter"/>
</dbReference>
<evidence type="ECO:0000313" key="3">
    <source>
        <dbReference type="EMBL" id="EOW80144.1"/>
    </source>
</evidence>